<reference evidence="2" key="1">
    <citation type="submission" date="2021-03" db="EMBL/GenBank/DDBJ databases">
        <title>Antimicrobial resistance genes in bacteria isolated from Japanese honey, and their potential for conferring macrolide and lincosamide resistance in the American foulbrood pathogen Paenibacillus larvae.</title>
        <authorList>
            <person name="Okamoto M."/>
            <person name="Kumagai M."/>
            <person name="Kanamori H."/>
            <person name="Takamatsu D."/>
        </authorList>
    </citation>
    <scope>NUCLEOTIDE SEQUENCE</scope>
    <source>
        <strain evidence="2">J27TS8</strain>
    </source>
</reference>
<dbReference type="InterPro" id="IPR011335">
    <property type="entry name" value="Restrct_endonuc-II-like"/>
</dbReference>
<sequence length="83" mass="9598">MAMNGILSIYISSENLRKVGVKAVQEIASAKNHYRADECWVITNRFFTEQAKKLASSNEVRLIDRKHLMTWMLQQTKEDKGII</sequence>
<evidence type="ECO:0000313" key="3">
    <source>
        <dbReference type="Proteomes" id="UP000682111"/>
    </source>
</evidence>
<feature type="domain" description="Restriction endonuclease type IV Mrr" evidence="1">
    <location>
        <begin position="17"/>
        <end position="72"/>
    </location>
</feature>
<dbReference type="Proteomes" id="UP000682111">
    <property type="component" value="Unassembled WGS sequence"/>
</dbReference>
<dbReference type="Pfam" id="PF04471">
    <property type="entry name" value="Mrr_cat"/>
    <property type="match status" value="1"/>
</dbReference>
<dbReference type="GO" id="GO:0009307">
    <property type="term" value="P:DNA restriction-modification system"/>
    <property type="evidence" value="ECO:0007669"/>
    <property type="project" value="InterPro"/>
</dbReference>
<dbReference type="InterPro" id="IPR007560">
    <property type="entry name" value="Restrct_endonuc_IV_Mrr"/>
</dbReference>
<evidence type="ECO:0000259" key="1">
    <source>
        <dbReference type="Pfam" id="PF04471"/>
    </source>
</evidence>
<dbReference type="AlphaFoldDB" id="A0A919WL42"/>
<protein>
    <recommendedName>
        <fullName evidence="1">Restriction endonuclease type IV Mrr domain-containing protein</fullName>
    </recommendedName>
</protein>
<dbReference type="PANTHER" id="PTHR30015:SF6">
    <property type="entry name" value="SLL1429 PROTEIN"/>
    <property type="match status" value="1"/>
</dbReference>
<dbReference type="GO" id="GO:0003677">
    <property type="term" value="F:DNA binding"/>
    <property type="evidence" value="ECO:0007669"/>
    <property type="project" value="InterPro"/>
</dbReference>
<proteinExistence type="predicted"/>
<dbReference type="PANTHER" id="PTHR30015">
    <property type="entry name" value="MRR RESTRICTION SYSTEM PROTEIN"/>
    <property type="match status" value="1"/>
</dbReference>
<dbReference type="SUPFAM" id="SSF52980">
    <property type="entry name" value="Restriction endonuclease-like"/>
    <property type="match status" value="1"/>
</dbReference>
<keyword evidence="3" id="KW-1185">Reference proteome</keyword>
<evidence type="ECO:0000313" key="2">
    <source>
        <dbReference type="EMBL" id="GIN63985.1"/>
    </source>
</evidence>
<gene>
    <name evidence="2" type="ORF">J27TS8_39780</name>
</gene>
<dbReference type="GO" id="GO:0015666">
    <property type="term" value="F:restriction endodeoxyribonuclease activity"/>
    <property type="evidence" value="ECO:0007669"/>
    <property type="project" value="TreeGrafter"/>
</dbReference>
<dbReference type="EMBL" id="BORC01000009">
    <property type="protein sequence ID" value="GIN63985.1"/>
    <property type="molecule type" value="Genomic_DNA"/>
</dbReference>
<organism evidence="2 3">
    <name type="scientific">Robertmurraya siralis</name>
    <dbReference type="NCBI Taxonomy" id="77777"/>
    <lineage>
        <taxon>Bacteria</taxon>
        <taxon>Bacillati</taxon>
        <taxon>Bacillota</taxon>
        <taxon>Bacilli</taxon>
        <taxon>Bacillales</taxon>
        <taxon>Bacillaceae</taxon>
        <taxon>Robertmurraya</taxon>
    </lineage>
</organism>
<name>A0A919WL42_9BACI</name>
<comment type="caution">
    <text evidence="2">The sequence shown here is derived from an EMBL/GenBank/DDBJ whole genome shotgun (WGS) entry which is preliminary data.</text>
</comment>
<dbReference type="Gene3D" id="3.40.1350.10">
    <property type="match status" value="1"/>
</dbReference>
<dbReference type="InterPro" id="IPR011856">
    <property type="entry name" value="tRNA_endonuc-like_dom_sf"/>
</dbReference>
<accession>A0A919WL42</accession>
<dbReference type="InterPro" id="IPR052906">
    <property type="entry name" value="Type_IV_Methyl-Rstrct_Enzyme"/>
</dbReference>